<dbReference type="AlphaFoldDB" id="A0A238H2T3"/>
<organism evidence="1 2">
    <name type="scientific">Burkholderia singularis</name>
    <dbReference type="NCBI Taxonomy" id="1503053"/>
    <lineage>
        <taxon>Bacteria</taxon>
        <taxon>Pseudomonadati</taxon>
        <taxon>Pseudomonadota</taxon>
        <taxon>Betaproteobacteria</taxon>
        <taxon>Burkholderiales</taxon>
        <taxon>Burkholderiaceae</taxon>
        <taxon>Burkholderia</taxon>
        <taxon>pseudomallei group</taxon>
    </lineage>
</organism>
<dbReference type="RefSeq" id="WP_089340067.1">
    <property type="nucleotide sequence ID" value="NZ_FXAN01000041.1"/>
</dbReference>
<evidence type="ECO:0000313" key="2">
    <source>
        <dbReference type="Proteomes" id="UP000198460"/>
    </source>
</evidence>
<dbReference type="Pfam" id="PF20375">
    <property type="entry name" value="DUF6670"/>
    <property type="match status" value="1"/>
</dbReference>
<reference evidence="1 2" key="1">
    <citation type="submission" date="2017-04" db="EMBL/GenBank/DDBJ databases">
        <authorList>
            <person name="Afonso C.L."/>
            <person name="Miller P.J."/>
            <person name="Scott M.A."/>
            <person name="Spackman E."/>
            <person name="Goraichik I."/>
            <person name="Dimitrov K.M."/>
            <person name="Suarez D.L."/>
            <person name="Swayne D.E."/>
        </authorList>
    </citation>
    <scope>NUCLEOTIDE SEQUENCE [LARGE SCALE GENOMIC DNA]</scope>
    <source>
        <strain evidence="1">LMG 28154</strain>
    </source>
</reference>
<dbReference type="Proteomes" id="UP000198460">
    <property type="component" value="Unassembled WGS sequence"/>
</dbReference>
<proteinExistence type="predicted"/>
<gene>
    <name evidence="1" type="ORF">BSIN_2556</name>
</gene>
<sequence>MDTFLDTRDFLAPPSPPLIDSRRRPHGLRGLRSHLMGKAAELLLRPVKPSVRPAPPAPLIFPPNGGSCRFGLTHYGVTISNLPDPHQFLACRAIIGNAGMRAFDTDFAAQPGDGPLRTATLVHGTAAAVDGHFTRYSIPQDVELRDDGSLLRFGNELLLAGRYPDFQLKSRRAGFAVDLRLHATGDITWLAKGPLFDHIVLVTRYRGRIEHEGTSIGVAGLCTYEYARGSSPYLLYNRFLPKAAKLPWDVLSYHVIDLDAETQLLLSHVQFDGHPTTYAHLRILGECAHRLDADVHFRVLSLQSEPAVAPDGSTMPLPRQFIWTLRDTQGNDLFVIEGTVDTPMLFGVGTGYVGGYRWEGMRGAEPISGRGYIEYVDQRR</sequence>
<dbReference type="EMBL" id="FXAN01000041">
    <property type="protein sequence ID" value="SMF99538.1"/>
    <property type="molecule type" value="Genomic_DNA"/>
</dbReference>
<dbReference type="InterPro" id="IPR046611">
    <property type="entry name" value="DUF6670"/>
</dbReference>
<accession>A0A238H2T3</accession>
<protein>
    <submittedName>
        <fullName evidence="1">Uncharacterized protein</fullName>
    </submittedName>
</protein>
<evidence type="ECO:0000313" key="1">
    <source>
        <dbReference type="EMBL" id="SMF99538.1"/>
    </source>
</evidence>
<name>A0A238H2T3_9BURK</name>